<reference evidence="1 2" key="1">
    <citation type="submission" date="2020-06" db="EMBL/GenBank/DDBJ databases">
        <title>Haloterrigena sp. nov., an extremely halophilic archaeon isolated from a saline sediment.</title>
        <authorList>
            <person name="Liu B.-B."/>
        </authorList>
    </citation>
    <scope>NUCLEOTIDE SEQUENCE [LARGE SCALE GENOMIC DNA]</scope>
    <source>
        <strain evidence="1 2">SYSU A558-1</strain>
    </source>
</reference>
<dbReference type="EMBL" id="JABUQZ010000001">
    <property type="protein sequence ID" value="NUC71669.1"/>
    <property type="molecule type" value="Genomic_DNA"/>
</dbReference>
<comment type="caution">
    <text evidence="1">The sequence shown here is derived from an EMBL/GenBank/DDBJ whole genome shotgun (WGS) entry which is preliminary data.</text>
</comment>
<accession>A0ABX2LEY9</accession>
<evidence type="ECO:0000313" key="1">
    <source>
        <dbReference type="EMBL" id="NUC71669.1"/>
    </source>
</evidence>
<dbReference type="RefSeq" id="WP_174679660.1">
    <property type="nucleotide sequence ID" value="NZ_JABUQZ010000001.1"/>
</dbReference>
<organism evidence="1 2">
    <name type="scientific">Haloterrigena gelatinilytica</name>
    <dbReference type="NCBI Taxonomy" id="2741724"/>
    <lineage>
        <taxon>Archaea</taxon>
        <taxon>Methanobacteriati</taxon>
        <taxon>Methanobacteriota</taxon>
        <taxon>Stenosarchaea group</taxon>
        <taxon>Halobacteria</taxon>
        <taxon>Halobacteriales</taxon>
        <taxon>Natrialbaceae</taxon>
        <taxon>Haloterrigena</taxon>
    </lineage>
</organism>
<evidence type="ECO:0000313" key="2">
    <source>
        <dbReference type="Proteomes" id="UP001016761"/>
    </source>
</evidence>
<keyword evidence="2" id="KW-1185">Reference proteome</keyword>
<protein>
    <submittedName>
        <fullName evidence="1">Uncharacterized protein</fullName>
    </submittedName>
</protein>
<proteinExistence type="predicted"/>
<gene>
    <name evidence="1" type="ORF">HTZ84_04975</name>
</gene>
<name>A0ABX2LEY9_9EURY</name>
<dbReference type="Proteomes" id="UP001016761">
    <property type="component" value="Unassembled WGS sequence"/>
</dbReference>
<sequence length="142" mass="15946">MNRNTTIAEAEEPNTVTLAELLAANIKRELHRLNPEATEDINVNAKTGQKSRSDPVQPVLELDIRGEKGDELVRDVVVSCDVPCAVDFRARKRSTAQMKYNFISLISTDNIMELIEFLEEQEGEIGEIDYEIGTGVEVIRNE</sequence>